<dbReference type="RefSeq" id="WP_169249924.1">
    <property type="nucleotide sequence ID" value="NZ_SPMZ01000057.1"/>
</dbReference>
<feature type="coiled-coil region" evidence="1">
    <location>
        <begin position="147"/>
        <end position="211"/>
    </location>
</feature>
<feature type="transmembrane region" description="Helical" evidence="2">
    <location>
        <begin position="307"/>
        <end position="324"/>
    </location>
</feature>
<evidence type="ECO:0008006" key="6">
    <source>
        <dbReference type="Google" id="ProtNLM"/>
    </source>
</evidence>
<comment type="caution">
    <text evidence="4">The sequence shown here is derived from an EMBL/GenBank/DDBJ whole genome shotgun (WGS) entry which is preliminary data.</text>
</comment>
<feature type="transmembrane region" description="Helical" evidence="2">
    <location>
        <begin position="283"/>
        <end position="301"/>
    </location>
</feature>
<dbReference type="Proteomes" id="UP000760480">
    <property type="component" value="Unassembled WGS sequence"/>
</dbReference>
<keyword evidence="2" id="KW-1133">Transmembrane helix</keyword>
<evidence type="ECO:0000313" key="5">
    <source>
        <dbReference type="Proteomes" id="UP000760480"/>
    </source>
</evidence>
<gene>
    <name evidence="4" type="ORF">E4P82_16520</name>
</gene>
<organism evidence="4 5">
    <name type="scientific">Candidatus Competibacter phosphatis</name>
    <dbReference type="NCBI Taxonomy" id="221280"/>
    <lineage>
        <taxon>Bacteria</taxon>
        <taxon>Pseudomonadati</taxon>
        <taxon>Pseudomonadota</taxon>
        <taxon>Gammaproteobacteria</taxon>
        <taxon>Candidatus Competibacteraceae</taxon>
        <taxon>Candidatus Competibacter</taxon>
    </lineage>
</organism>
<feature type="coiled-coil region" evidence="1">
    <location>
        <begin position="48"/>
        <end position="98"/>
    </location>
</feature>
<dbReference type="SUPFAM" id="SSF82689">
    <property type="entry name" value="Mechanosensitive channel protein MscS (YggB), C-terminal domain"/>
    <property type="match status" value="1"/>
</dbReference>
<name>A0ABX1TRT8_9GAMM</name>
<evidence type="ECO:0000256" key="3">
    <source>
        <dbReference type="SAM" id="SignalP"/>
    </source>
</evidence>
<proteinExistence type="predicted"/>
<protein>
    <recommendedName>
        <fullName evidence="6">Mechanosensitive ion channel</fullName>
    </recommendedName>
</protein>
<evidence type="ECO:0000256" key="2">
    <source>
        <dbReference type="SAM" id="Phobius"/>
    </source>
</evidence>
<keyword evidence="3" id="KW-0732">Signal</keyword>
<keyword evidence="5" id="KW-1185">Reference proteome</keyword>
<feature type="transmembrane region" description="Helical" evidence="2">
    <location>
        <begin position="241"/>
        <end position="262"/>
    </location>
</feature>
<accession>A0ABX1TRT8</accession>
<evidence type="ECO:0000313" key="4">
    <source>
        <dbReference type="EMBL" id="NMQ20655.1"/>
    </source>
</evidence>
<keyword evidence="2" id="KW-0812">Transmembrane</keyword>
<feature type="signal peptide" evidence="3">
    <location>
        <begin position="1"/>
        <end position="20"/>
    </location>
</feature>
<reference evidence="4 5" key="1">
    <citation type="submission" date="2019-03" db="EMBL/GenBank/DDBJ databases">
        <title>Metabolic reconstructions from genomes of highly enriched 'Candidatus Accumulibacter' and 'Candidatus Competibacter' bioreactor populations.</title>
        <authorList>
            <person name="Annavajhala M.K."/>
            <person name="Welles L."/>
            <person name="Abbas B."/>
            <person name="Sorokin D."/>
            <person name="Park H."/>
            <person name="Van Loosdrecht M."/>
            <person name="Chandran K."/>
        </authorList>
    </citation>
    <scope>NUCLEOTIDE SEQUENCE [LARGE SCALE GENOMIC DNA]</scope>
    <source>
        <strain evidence="4 5">SBR_G</strain>
    </source>
</reference>
<feature type="chain" id="PRO_5046325396" description="Mechanosensitive ion channel" evidence="3">
    <location>
        <begin position="21"/>
        <end position="563"/>
    </location>
</feature>
<sequence>MSFRWLILLVLGLPMQSLHAQPTTTPAETVPATQEQPTVAAPSREEQLRTLLDTIREVENDRADLNRQLKRTPAPAEAQRLNEQAAQVTNRLKELQASFEEIATGGSSSAELQQKTEAAFDWQQEIEDVIRPLLDELKRLTERPRTIERLRSERTLYENRLQTTDEAIAHIEHTLATVKEPPVKKALQTTLEQWQDHREEADSRLQRINAQLERLTAPNERSNQRLTLTLQEFASGRGLNLVLAIGGFIVTYLLLSGFGLLAGQLTGRGRQRKTRRLARVTALAFKTLTLVLAFFVSTFILYARGDWLLLGLLILLAIGILWGLRQSLPRYMAEIRILLDMGSVREGERIVYAGVPWRITSLNVYSTLHNPLLRGGTLRLPLDRLVDLQSRPHAPEESWFPSRENDIVILDGDIYGKVLVQTPEVVQLQVIGAVKTFTVADYLGKNPRNLSLEGFAVPVVFGLDYCHQGEILSEIVPQLRAYLEAHLEQQPFRSHLKDLLVEFNEAAASSLNLLIVAVFMGSGAEHYWPIRRFLQRTTVSACNQYGWTIPFDQLTVHLPSVQP</sequence>
<dbReference type="EMBL" id="SPMZ01000057">
    <property type="protein sequence ID" value="NMQ20655.1"/>
    <property type="molecule type" value="Genomic_DNA"/>
</dbReference>
<dbReference type="InterPro" id="IPR011066">
    <property type="entry name" value="MscS_channel_C_sf"/>
</dbReference>
<keyword evidence="1" id="KW-0175">Coiled coil</keyword>
<keyword evidence="2" id="KW-0472">Membrane</keyword>
<evidence type="ECO:0000256" key="1">
    <source>
        <dbReference type="SAM" id="Coils"/>
    </source>
</evidence>